<reference evidence="2 3" key="1">
    <citation type="submission" date="2018-02" db="EMBL/GenBank/DDBJ databases">
        <title>Genome sequencing of Solimonas sp. HR-BB.</title>
        <authorList>
            <person name="Lee Y."/>
            <person name="Jeon C.O."/>
        </authorList>
    </citation>
    <scope>NUCLEOTIDE SEQUENCE [LARGE SCALE GENOMIC DNA]</scope>
    <source>
        <strain evidence="2 3">HR-BB</strain>
    </source>
</reference>
<protein>
    <recommendedName>
        <fullName evidence="1">SnoaL-like domain-containing protein</fullName>
    </recommendedName>
</protein>
<dbReference type="EMBL" id="PSNW01000007">
    <property type="protein sequence ID" value="PPE73407.1"/>
    <property type="molecule type" value="Genomic_DNA"/>
</dbReference>
<proteinExistence type="predicted"/>
<dbReference type="Gene3D" id="3.10.450.50">
    <property type="match status" value="1"/>
</dbReference>
<dbReference type="Proteomes" id="UP000238220">
    <property type="component" value="Unassembled WGS sequence"/>
</dbReference>
<sequence>MDGPSWGSVRRSHGAGPSFLGAWNAVALARQGGETLDDHRAIERLLYRYADLIDAGDFAGVGELFARGRILAGGHAVEGAAAVQAMYESYTRRYACGTPRTQHLMGNPVIDVDADGRGASARLRFTVFQALEDFPLQAIIAGRYQDRFARDGSGWHFAERRMQTELMGDLSRHLLLPVPQEKT</sequence>
<name>A0A2S5TES8_9GAMM</name>
<dbReference type="InterPro" id="IPR032710">
    <property type="entry name" value="NTF2-like_dom_sf"/>
</dbReference>
<dbReference type="AlphaFoldDB" id="A0A2S5TES8"/>
<keyword evidence="3" id="KW-1185">Reference proteome</keyword>
<dbReference type="Pfam" id="PF13577">
    <property type="entry name" value="SnoaL_4"/>
    <property type="match status" value="1"/>
</dbReference>
<evidence type="ECO:0000313" key="2">
    <source>
        <dbReference type="EMBL" id="PPE73407.1"/>
    </source>
</evidence>
<dbReference type="InterPro" id="IPR037401">
    <property type="entry name" value="SnoaL-like"/>
</dbReference>
<dbReference type="OrthoDB" id="7605094at2"/>
<dbReference type="SUPFAM" id="SSF54427">
    <property type="entry name" value="NTF2-like"/>
    <property type="match status" value="1"/>
</dbReference>
<evidence type="ECO:0000313" key="3">
    <source>
        <dbReference type="Proteomes" id="UP000238220"/>
    </source>
</evidence>
<feature type="domain" description="SnoaL-like" evidence="1">
    <location>
        <begin position="34"/>
        <end position="161"/>
    </location>
</feature>
<accession>A0A2S5TES8</accession>
<gene>
    <name evidence="2" type="ORF">C3942_14165</name>
</gene>
<organism evidence="2 3">
    <name type="scientific">Solimonas fluminis</name>
    <dbReference type="NCBI Taxonomy" id="2086571"/>
    <lineage>
        <taxon>Bacteria</taxon>
        <taxon>Pseudomonadati</taxon>
        <taxon>Pseudomonadota</taxon>
        <taxon>Gammaproteobacteria</taxon>
        <taxon>Nevskiales</taxon>
        <taxon>Nevskiaceae</taxon>
        <taxon>Solimonas</taxon>
    </lineage>
</organism>
<comment type="caution">
    <text evidence="2">The sequence shown here is derived from an EMBL/GenBank/DDBJ whole genome shotgun (WGS) entry which is preliminary data.</text>
</comment>
<evidence type="ECO:0000259" key="1">
    <source>
        <dbReference type="Pfam" id="PF13577"/>
    </source>
</evidence>